<dbReference type="Gene3D" id="1.10.357.10">
    <property type="entry name" value="Tetracycline Repressor, domain 2"/>
    <property type="match status" value="1"/>
</dbReference>
<organism evidence="4 5">
    <name type="scientific">Candidatus Limosilactobacillus merdigallinarum</name>
    <dbReference type="NCBI Taxonomy" id="2838652"/>
    <lineage>
        <taxon>Bacteria</taxon>
        <taxon>Bacillati</taxon>
        <taxon>Bacillota</taxon>
        <taxon>Bacilli</taxon>
        <taxon>Lactobacillales</taxon>
        <taxon>Lactobacillaceae</taxon>
        <taxon>Limosilactobacillus</taxon>
    </lineage>
</organism>
<protein>
    <submittedName>
        <fullName evidence="4">TetR/AcrR family transcriptional regulator</fullName>
    </submittedName>
</protein>
<dbReference type="EMBL" id="DXFH01000021">
    <property type="protein sequence ID" value="HIX35731.1"/>
    <property type="molecule type" value="Genomic_DNA"/>
</dbReference>
<dbReference type="InterPro" id="IPR001647">
    <property type="entry name" value="HTH_TetR"/>
</dbReference>
<dbReference type="InterPro" id="IPR023772">
    <property type="entry name" value="DNA-bd_HTH_TetR-type_CS"/>
</dbReference>
<evidence type="ECO:0000256" key="2">
    <source>
        <dbReference type="PROSITE-ProRule" id="PRU00335"/>
    </source>
</evidence>
<dbReference type="InterPro" id="IPR009057">
    <property type="entry name" value="Homeodomain-like_sf"/>
</dbReference>
<dbReference type="PANTHER" id="PTHR30055">
    <property type="entry name" value="HTH-TYPE TRANSCRIPTIONAL REGULATOR RUTR"/>
    <property type="match status" value="1"/>
</dbReference>
<feature type="DNA-binding region" description="H-T-H motif" evidence="2">
    <location>
        <begin position="41"/>
        <end position="60"/>
    </location>
</feature>
<sequence length="206" mass="23146">MAQVLANYEEQLANAQMPAGKKKVLTTALKLFASNGFHATTTAKIAKQAGVSEGTIYKYFASKQDLLTQLLQPILEDIKDNLFSDLDEQHDLRTMVDFIVDDRIQFIEANFDFIRVIFHGVLTGQLLDNQTLESFLTGNNGVLTRLQDMQKAFPQINQQLTSPQMAQIFVGPIYAYVFQNKLLGLPASDNDMALIKKQILNNLTMK</sequence>
<dbReference type="AlphaFoldDB" id="A0A9D1VHZ7"/>
<dbReference type="SUPFAM" id="SSF46689">
    <property type="entry name" value="Homeodomain-like"/>
    <property type="match status" value="1"/>
</dbReference>
<dbReference type="GO" id="GO:0006355">
    <property type="term" value="P:regulation of DNA-templated transcription"/>
    <property type="evidence" value="ECO:0007669"/>
    <property type="project" value="UniProtKB-ARBA"/>
</dbReference>
<dbReference type="InterPro" id="IPR050109">
    <property type="entry name" value="HTH-type_TetR-like_transc_reg"/>
</dbReference>
<reference evidence="4" key="1">
    <citation type="journal article" date="2021" name="PeerJ">
        <title>Extensive microbial diversity within the chicken gut microbiome revealed by metagenomics and culture.</title>
        <authorList>
            <person name="Gilroy R."/>
            <person name="Ravi A."/>
            <person name="Getino M."/>
            <person name="Pursley I."/>
            <person name="Horton D.L."/>
            <person name="Alikhan N.F."/>
            <person name="Baker D."/>
            <person name="Gharbi K."/>
            <person name="Hall N."/>
            <person name="Watson M."/>
            <person name="Adriaenssens E.M."/>
            <person name="Foster-Nyarko E."/>
            <person name="Jarju S."/>
            <person name="Secka A."/>
            <person name="Antonio M."/>
            <person name="Oren A."/>
            <person name="Chaudhuri R.R."/>
            <person name="La Ragione R."/>
            <person name="Hildebrand F."/>
            <person name="Pallen M.J."/>
        </authorList>
    </citation>
    <scope>NUCLEOTIDE SEQUENCE</scope>
    <source>
        <strain evidence="4">ChiSxjej3B15-572</strain>
    </source>
</reference>
<dbReference type="Proteomes" id="UP000824231">
    <property type="component" value="Unassembled WGS sequence"/>
</dbReference>
<accession>A0A9D1VHZ7</accession>
<gene>
    <name evidence="4" type="ORF">H9856_04975</name>
</gene>
<dbReference type="PRINTS" id="PR00455">
    <property type="entry name" value="HTHTETR"/>
</dbReference>
<dbReference type="PROSITE" id="PS50977">
    <property type="entry name" value="HTH_TETR_2"/>
    <property type="match status" value="1"/>
</dbReference>
<reference evidence="4" key="2">
    <citation type="submission" date="2021-04" db="EMBL/GenBank/DDBJ databases">
        <authorList>
            <person name="Gilroy R."/>
        </authorList>
    </citation>
    <scope>NUCLEOTIDE SEQUENCE</scope>
    <source>
        <strain evidence="4">ChiSxjej3B15-572</strain>
    </source>
</reference>
<dbReference type="GO" id="GO:0003677">
    <property type="term" value="F:DNA binding"/>
    <property type="evidence" value="ECO:0007669"/>
    <property type="project" value="UniProtKB-UniRule"/>
</dbReference>
<dbReference type="Pfam" id="PF00440">
    <property type="entry name" value="TetR_N"/>
    <property type="match status" value="1"/>
</dbReference>
<dbReference type="PANTHER" id="PTHR30055:SF222">
    <property type="entry name" value="REGULATORY PROTEIN"/>
    <property type="match status" value="1"/>
</dbReference>
<feature type="domain" description="HTH tetR-type" evidence="3">
    <location>
        <begin position="18"/>
        <end position="78"/>
    </location>
</feature>
<name>A0A9D1VHZ7_9LACO</name>
<evidence type="ECO:0000256" key="1">
    <source>
        <dbReference type="ARBA" id="ARBA00023125"/>
    </source>
</evidence>
<keyword evidence="1 2" id="KW-0238">DNA-binding</keyword>
<evidence type="ECO:0000313" key="5">
    <source>
        <dbReference type="Proteomes" id="UP000824231"/>
    </source>
</evidence>
<proteinExistence type="predicted"/>
<dbReference type="PROSITE" id="PS01081">
    <property type="entry name" value="HTH_TETR_1"/>
    <property type="match status" value="1"/>
</dbReference>
<comment type="caution">
    <text evidence="4">The sequence shown here is derived from an EMBL/GenBank/DDBJ whole genome shotgun (WGS) entry which is preliminary data.</text>
</comment>
<evidence type="ECO:0000313" key="4">
    <source>
        <dbReference type="EMBL" id="HIX35731.1"/>
    </source>
</evidence>
<evidence type="ECO:0000259" key="3">
    <source>
        <dbReference type="PROSITE" id="PS50977"/>
    </source>
</evidence>